<feature type="domain" description="eCIS core" evidence="1">
    <location>
        <begin position="114"/>
        <end position="190"/>
    </location>
</feature>
<dbReference type="Proteomes" id="UP000199031">
    <property type="component" value="Unassembled WGS sequence"/>
</dbReference>
<name>A0A1I5YQF9_9BACT</name>
<dbReference type="OrthoDB" id="4317910at2"/>
<accession>A0A1I5YQF9</accession>
<dbReference type="EMBL" id="FOXQ01000013">
    <property type="protein sequence ID" value="SFQ46310.1"/>
    <property type="molecule type" value="Genomic_DNA"/>
</dbReference>
<dbReference type="Pfam" id="PF13699">
    <property type="entry name" value="eCIS_core"/>
    <property type="match status" value="1"/>
</dbReference>
<evidence type="ECO:0000313" key="2">
    <source>
        <dbReference type="EMBL" id="SFQ46310.1"/>
    </source>
</evidence>
<dbReference type="InterPro" id="IPR025295">
    <property type="entry name" value="eCIS_core_dom"/>
</dbReference>
<reference evidence="2 3" key="1">
    <citation type="submission" date="2016-10" db="EMBL/GenBank/DDBJ databases">
        <authorList>
            <person name="de Groot N.N."/>
        </authorList>
    </citation>
    <scope>NUCLEOTIDE SEQUENCE [LARGE SCALE GENOMIC DNA]</scope>
    <source>
        <strain evidence="2 3">DSM 28286</strain>
    </source>
</reference>
<dbReference type="STRING" id="1465490.SAMN05444277_113103"/>
<evidence type="ECO:0000259" key="1">
    <source>
        <dbReference type="Pfam" id="PF13699"/>
    </source>
</evidence>
<organism evidence="2 3">
    <name type="scientific">Parafilimonas terrae</name>
    <dbReference type="NCBI Taxonomy" id="1465490"/>
    <lineage>
        <taxon>Bacteria</taxon>
        <taxon>Pseudomonadati</taxon>
        <taxon>Bacteroidota</taxon>
        <taxon>Chitinophagia</taxon>
        <taxon>Chitinophagales</taxon>
        <taxon>Chitinophagaceae</taxon>
        <taxon>Parafilimonas</taxon>
    </lineage>
</organism>
<gene>
    <name evidence="2" type="ORF">SAMN05444277_113103</name>
</gene>
<dbReference type="AlphaFoldDB" id="A0A1I5YQF9"/>
<sequence>MCGKAIAGKIPSESVKANGSFFKPFIQPKLTINQPNDVYEQEADAMADHVMRMADPSASSNSFFKPAITSVQRKCAHCEEEEKKAQRKENSNGEAIASSQIENYINTISGGRSLSKSERSFFEPRFGYDFSNVQLHTNTAANESAKGINALAYTSGNNIVFGANQYQPETANGKRLMAHELTHVVQQNSGSINRKIIQRLDDASFEASAGVDQGITNGTMTADAIAGQSYNVDCGFQNYGVTFSFPKAYKGIYPYQAASRDVKGVYIKMQASLNDRRYCGRCTPLRLLQTVRKITKNSSGDVESADWNNTVRNQRSGWSDTNAPSRGWMVDRVTSASVPFYTSGFNALEGSETTPATLYDSPGFWTTDSNVGMEFYTSAVCEDASHKRWVAASVSWGFYTDSSGTISFRPATPAATCGNPQEVQDASARWDAIAGNTHTGITF</sequence>
<dbReference type="RefSeq" id="WP_090661916.1">
    <property type="nucleotide sequence ID" value="NZ_FOXQ01000013.1"/>
</dbReference>
<proteinExistence type="predicted"/>
<keyword evidence="3" id="KW-1185">Reference proteome</keyword>
<protein>
    <recommendedName>
        <fullName evidence="1">eCIS core domain-containing protein</fullName>
    </recommendedName>
</protein>
<evidence type="ECO:0000313" key="3">
    <source>
        <dbReference type="Proteomes" id="UP000199031"/>
    </source>
</evidence>